<protein>
    <submittedName>
        <fullName evidence="1">Uncharacterized protein</fullName>
    </submittedName>
</protein>
<evidence type="ECO:0000313" key="2">
    <source>
        <dbReference type="Proteomes" id="UP000076871"/>
    </source>
</evidence>
<proteinExistence type="predicted"/>
<name>A0A165E236_9APHY</name>
<dbReference type="EMBL" id="KV427626">
    <property type="protein sequence ID" value="KZT06097.1"/>
    <property type="molecule type" value="Genomic_DNA"/>
</dbReference>
<evidence type="ECO:0000313" key="1">
    <source>
        <dbReference type="EMBL" id="KZT06097.1"/>
    </source>
</evidence>
<reference evidence="1 2" key="1">
    <citation type="journal article" date="2016" name="Mol. Biol. Evol.">
        <title>Comparative Genomics of Early-Diverging Mushroom-Forming Fungi Provides Insights into the Origins of Lignocellulose Decay Capabilities.</title>
        <authorList>
            <person name="Nagy L.G."/>
            <person name="Riley R."/>
            <person name="Tritt A."/>
            <person name="Adam C."/>
            <person name="Daum C."/>
            <person name="Floudas D."/>
            <person name="Sun H."/>
            <person name="Yadav J.S."/>
            <person name="Pangilinan J."/>
            <person name="Larsson K.H."/>
            <person name="Matsuura K."/>
            <person name="Barry K."/>
            <person name="Labutti K."/>
            <person name="Kuo R."/>
            <person name="Ohm R.A."/>
            <person name="Bhattacharya S.S."/>
            <person name="Shirouzu T."/>
            <person name="Yoshinaga Y."/>
            <person name="Martin F.M."/>
            <person name="Grigoriev I.V."/>
            <person name="Hibbett D.S."/>
        </authorList>
    </citation>
    <scope>NUCLEOTIDE SEQUENCE [LARGE SCALE GENOMIC DNA]</scope>
    <source>
        <strain evidence="1 2">93-53</strain>
    </source>
</reference>
<accession>A0A165E236</accession>
<dbReference type="AlphaFoldDB" id="A0A165E236"/>
<dbReference type="RefSeq" id="XP_040763837.1">
    <property type="nucleotide sequence ID" value="XM_040901541.1"/>
</dbReference>
<organism evidence="1 2">
    <name type="scientific">Laetiporus sulphureus 93-53</name>
    <dbReference type="NCBI Taxonomy" id="1314785"/>
    <lineage>
        <taxon>Eukaryota</taxon>
        <taxon>Fungi</taxon>
        <taxon>Dikarya</taxon>
        <taxon>Basidiomycota</taxon>
        <taxon>Agaricomycotina</taxon>
        <taxon>Agaricomycetes</taxon>
        <taxon>Polyporales</taxon>
        <taxon>Laetiporus</taxon>
    </lineage>
</organism>
<dbReference type="Proteomes" id="UP000076871">
    <property type="component" value="Unassembled WGS sequence"/>
</dbReference>
<dbReference type="InParanoid" id="A0A165E236"/>
<keyword evidence="2" id="KW-1185">Reference proteome</keyword>
<sequence>MTRKSPLGASVRQEYISISTVFTVRIHPGHFLISRALCADVRLNFLMFPICLVLRSCQISVRCAVLSAHLCIRYISPFLGYVSSRSSCGSYVLSRRCNLRLLSRLPPLAYMVSPEVSGLGLYESCSFLVSDWSCMCLAFT</sequence>
<dbReference type="GeneID" id="63818573"/>
<gene>
    <name evidence="1" type="ORF">LAESUDRAFT_197357</name>
</gene>